<dbReference type="GO" id="GO:0061982">
    <property type="term" value="P:meiosis I cell cycle process"/>
    <property type="evidence" value="ECO:0007669"/>
    <property type="project" value="UniProtKB-ARBA"/>
</dbReference>
<feature type="compositionally biased region" description="Polar residues" evidence="3">
    <location>
        <begin position="495"/>
        <end position="516"/>
    </location>
</feature>
<dbReference type="InterPro" id="IPR020568">
    <property type="entry name" value="Ribosomal_Su5_D2-typ_SF"/>
</dbReference>
<evidence type="ECO:0000313" key="6">
    <source>
        <dbReference type="EMBL" id="KAF7358531.1"/>
    </source>
</evidence>
<dbReference type="GO" id="GO:0140664">
    <property type="term" value="F:ATP-dependent DNA damage sensor activity"/>
    <property type="evidence" value="ECO:0007669"/>
    <property type="project" value="InterPro"/>
</dbReference>
<keyword evidence="2" id="KW-0227">DNA damage</keyword>
<feature type="compositionally biased region" description="Acidic residues" evidence="3">
    <location>
        <begin position="643"/>
        <end position="664"/>
    </location>
</feature>
<dbReference type="PROSITE" id="PS00058">
    <property type="entry name" value="DNA_MISMATCH_REPAIR_1"/>
    <property type="match status" value="1"/>
</dbReference>
<dbReference type="SUPFAM" id="SSF54211">
    <property type="entry name" value="Ribosomal protein S5 domain 2-like"/>
    <property type="match status" value="1"/>
</dbReference>
<dbReference type="GO" id="GO:0030983">
    <property type="term" value="F:mismatched DNA binding"/>
    <property type="evidence" value="ECO:0007669"/>
    <property type="project" value="InterPro"/>
</dbReference>
<feature type="compositionally biased region" description="Low complexity" evidence="3">
    <location>
        <begin position="387"/>
        <end position="404"/>
    </location>
</feature>
<dbReference type="PANTHER" id="PTHR10073:SF52">
    <property type="entry name" value="MISMATCH REPAIR ENDONUCLEASE PMS2"/>
    <property type="match status" value="1"/>
</dbReference>
<dbReference type="InterPro" id="IPR038973">
    <property type="entry name" value="MutL/Mlh/Pms-like"/>
</dbReference>
<dbReference type="SMART" id="SM01340">
    <property type="entry name" value="DNA_mis_repair"/>
    <property type="match status" value="1"/>
</dbReference>
<organism evidence="6 7">
    <name type="scientific">Mycena venus</name>
    <dbReference type="NCBI Taxonomy" id="2733690"/>
    <lineage>
        <taxon>Eukaryota</taxon>
        <taxon>Fungi</taxon>
        <taxon>Dikarya</taxon>
        <taxon>Basidiomycota</taxon>
        <taxon>Agaricomycotina</taxon>
        <taxon>Agaricomycetes</taxon>
        <taxon>Agaricomycetidae</taxon>
        <taxon>Agaricales</taxon>
        <taxon>Marasmiineae</taxon>
        <taxon>Mycenaceae</taxon>
        <taxon>Mycena</taxon>
    </lineage>
</organism>
<dbReference type="Gene3D" id="2.60.120.580">
    <property type="entry name" value="Acetamidase/Formamidase-like domains"/>
    <property type="match status" value="2"/>
</dbReference>
<dbReference type="GO" id="GO:0032389">
    <property type="term" value="C:MutLalpha complex"/>
    <property type="evidence" value="ECO:0007669"/>
    <property type="project" value="TreeGrafter"/>
</dbReference>
<reference evidence="6" key="1">
    <citation type="submission" date="2020-05" db="EMBL/GenBank/DDBJ databases">
        <title>Mycena genomes resolve the evolution of fungal bioluminescence.</title>
        <authorList>
            <person name="Tsai I.J."/>
        </authorList>
    </citation>
    <scope>NUCLEOTIDE SEQUENCE</scope>
    <source>
        <strain evidence="6">CCC161011</strain>
    </source>
</reference>
<dbReference type="InterPro" id="IPR042120">
    <property type="entry name" value="MutL_C_dimsub"/>
</dbReference>
<evidence type="ECO:0000256" key="3">
    <source>
        <dbReference type="SAM" id="MobiDB-lite"/>
    </source>
</evidence>
<dbReference type="Gene3D" id="3.30.230.10">
    <property type="match status" value="1"/>
</dbReference>
<evidence type="ECO:0000313" key="7">
    <source>
        <dbReference type="Proteomes" id="UP000620124"/>
    </source>
</evidence>
<dbReference type="InterPro" id="IPR004304">
    <property type="entry name" value="FmdA_AmdA"/>
</dbReference>
<dbReference type="Gene3D" id="3.30.1540.20">
    <property type="entry name" value="MutL, C-terminal domain, dimerisation subdomain"/>
    <property type="match status" value="1"/>
</dbReference>
<dbReference type="GO" id="GO:0016811">
    <property type="term" value="F:hydrolase activity, acting on carbon-nitrogen (but not peptide) bonds, in linear amides"/>
    <property type="evidence" value="ECO:0007669"/>
    <property type="project" value="InterPro"/>
</dbReference>
<dbReference type="InterPro" id="IPR037198">
    <property type="entry name" value="MutL_C_sf"/>
</dbReference>
<feature type="domain" description="MutL C-terminal dimerisation" evidence="4">
    <location>
        <begin position="888"/>
        <end position="1048"/>
    </location>
</feature>
<feature type="compositionally biased region" description="Low complexity" evidence="3">
    <location>
        <begin position="583"/>
        <end position="612"/>
    </location>
</feature>
<dbReference type="Pfam" id="PF08676">
    <property type="entry name" value="MutL_C"/>
    <property type="match status" value="1"/>
</dbReference>
<dbReference type="FunFam" id="3.30.1370.100:FF:000001">
    <property type="entry name" value="Mismatch repair endonuclease pms1, putative"/>
    <property type="match status" value="1"/>
</dbReference>
<dbReference type="InterPro" id="IPR014762">
    <property type="entry name" value="DNA_mismatch_repair_CS"/>
</dbReference>
<evidence type="ECO:0000259" key="5">
    <source>
        <dbReference type="SMART" id="SM01340"/>
    </source>
</evidence>
<evidence type="ECO:0000259" key="4">
    <source>
        <dbReference type="SMART" id="SM00853"/>
    </source>
</evidence>
<dbReference type="CDD" id="cd03484">
    <property type="entry name" value="MutL_Trans_hPMS_2_like"/>
    <property type="match status" value="1"/>
</dbReference>
<dbReference type="InterPro" id="IPR014790">
    <property type="entry name" value="MutL_C"/>
</dbReference>
<keyword evidence="7" id="KW-1185">Reference proteome</keyword>
<accession>A0A8H6YGZ0</accession>
<gene>
    <name evidence="6" type="ORF">MVEN_00904000</name>
</gene>
<dbReference type="InterPro" id="IPR036890">
    <property type="entry name" value="HATPase_C_sf"/>
</dbReference>
<evidence type="ECO:0000256" key="2">
    <source>
        <dbReference type="ARBA" id="ARBA00022763"/>
    </source>
</evidence>
<dbReference type="OrthoDB" id="10263226at2759"/>
<feature type="domain" description="DNA mismatch repair protein S5" evidence="5">
    <location>
        <begin position="223"/>
        <end position="358"/>
    </location>
</feature>
<comment type="similarity">
    <text evidence="1">Belongs to the DNA mismatch repair MutL/HexB family.</text>
</comment>
<dbReference type="EMBL" id="JACAZI010000006">
    <property type="protein sequence ID" value="KAF7358531.1"/>
    <property type="molecule type" value="Genomic_DNA"/>
</dbReference>
<dbReference type="SUPFAM" id="SSF141130">
    <property type="entry name" value="Acetamidase/Formamidase-like"/>
    <property type="match status" value="1"/>
</dbReference>
<evidence type="ECO:0000256" key="1">
    <source>
        <dbReference type="ARBA" id="ARBA00006082"/>
    </source>
</evidence>
<dbReference type="Gene3D" id="3.30.565.10">
    <property type="entry name" value="Histidine kinase-like ATPase, C-terminal domain"/>
    <property type="match status" value="1"/>
</dbReference>
<dbReference type="GO" id="GO:0016887">
    <property type="term" value="F:ATP hydrolysis activity"/>
    <property type="evidence" value="ECO:0007669"/>
    <property type="project" value="InterPro"/>
</dbReference>
<dbReference type="Pfam" id="PF03069">
    <property type="entry name" value="FmdA_AmdA"/>
    <property type="match status" value="2"/>
</dbReference>
<dbReference type="GO" id="GO:0005524">
    <property type="term" value="F:ATP binding"/>
    <property type="evidence" value="ECO:0007669"/>
    <property type="project" value="InterPro"/>
</dbReference>
<protein>
    <submittedName>
        <fullName evidence="6">DNA mismatch repair protein MutL</fullName>
    </submittedName>
</protein>
<dbReference type="SMART" id="SM00853">
    <property type="entry name" value="MutL_C"/>
    <property type="match status" value="1"/>
</dbReference>
<feature type="region of interest" description="Disordered" evidence="3">
    <location>
        <begin position="539"/>
        <end position="717"/>
    </location>
</feature>
<sequence>MSIKPIDKTSIHRITSGQVVIDLQTAVKELHALNAEVRFKQYGLASIEVIDNGGGISEENYEGIALKHHTSKLSSFADLTTVTTFGFRGEALSSLCALCESVVVSTATQPPMGVTLEMESSGRIRHKGKRGTTITLTNLFNTLPVRRKEFERNAKREFGKALALLNAYALGPCSSSNGVRLVPKIRTNPHAGNPVPARIGVGALGSQGARQCRAARPALPRRAGQIGFEKAGSSLPFPSFNFQPTSCIFRSTEPSTAPIEVLVRGLISKFTIGCGRAGTDRQFFYVNGRPCNLSKIQKAFNEVYKSFNATQAPFIVADFILPTDACDINVSPDKRSILLHHEANLISALKATLESSFASSRSTYDVEAAQRQQQQQRTMTQTLLTTKQAQMSKRSSASAAVVVVESDGEDDPGPSKEKDDGPQSEIENVQTRASKTKRSEAESESDPVQETALPRIAGTASSSVVKLTEIASVRQQQQQEGESPFLAPVSAGVSVHNTKPGSSARITPLSGSSQPDAGSPIEDVVVTLDATWQRKLKVQLARKVSDENEDERDPEPDVEVEGEARARKKRRSEAAEGQGGGSSSSPPGLMTQTQRMGTQTQTQTQMQGTGTQSARQSLRSMLAGFSGPGSQQRAAVPVGGGELDGDEGEDELESSDEGEDEEDSPPIRKRPRDEHEDEDVGMRVDSAVLDADATPPVVSKRTPQDPGDEDEDSQMQVDADAQDAHVLDSPTDMVDVLPSSQPRRDDNITIIQPPSVKPAKSLAASSVIGLTDDDLFESELSSFAVETSLSVTPSMNEVVSRPEVLRTSNGNGDLDLSLRFDLSKISGSWRRLRETVATRRESESEAADAEARSKVLLDAGITEATSDDVAAEALARTISKEDFGSMEILGQFNLGFIITRRRKDADKENTAKMAMDDLFIVDQHAADEKYNFETLQQTTRIKSQKLFRSQPLELTAGDELLALENIEVLRQNGFEVETATDDGAGAGPRLSLIAQPVSKDTVFDMKDLEELIHRMRDQPAGQMVRCSKARAMFAMRACRKSVMIGMPLTKGQMTSVVRHMGTMDQPWNCPHGRPTMRHLADIVGEKERRGVDWAGFACGILPQIHRLRGASLVLSIEPVLRVQSGETVTFDCLDASNGQITPDSTVNSIKSLVFSQLDQVNGPIFVEGAAPGDTLQVDVLSVAPAPWGWTGCIPGFGLLTDEFPEPALKIWELDTEEMVTYFDKERKIRIPLKPFAGEMGVAPGKKGAFSTIPPYATGGNIDTKHLSAGATLFLPVEVEGALFSIGDGHAVQGDGGAYFLLLPNNLLILYLRVEVCGTAIETPMNVSVRLTVRKDRPYTKTPHFTTPKVNISDEEYYCTTGVDADMREATRAAVRNMIDFLVAEHGFERVEAYMLCSVAADLRLHEVVDMPNYVVGMMIPRSILAAPATKVRV</sequence>
<dbReference type="InterPro" id="IPR013507">
    <property type="entry name" value="DNA_mismatch_S5_2-like"/>
</dbReference>
<dbReference type="Gene3D" id="3.10.28.20">
    <property type="entry name" value="Acetamidase/Formamidase-like domains"/>
    <property type="match status" value="1"/>
</dbReference>
<dbReference type="Proteomes" id="UP000620124">
    <property type="component" value="Unassembled WGS sequence"/>
</dbReference>
<feature type="region of interest" description="Disordered" evidence="3">
    <location>
        <begin position="387"/>
        <end position="520"/>
    </location>
</feature>
<dbReference type="SUPFAM" id="SSF55874">
    <property type="entry name" value="ATPase domain of HSP90 chaperone/DNA topoisomerase II/histidine kinase"/>
    <property type="match status" value="1"/>
</dbReference>
<dbReference type="Pfam" id="PF01119">
    <property type="entry name" value="DNA_mis_repair"/>
    <property type="match status" value="1"/>
</dbReference>
<feature type="compositionally biased region" description="Acidic residues" evidence="3">
    <location>
        <begin position="547"/>
        <end position="561"/>
    </location>
</feature>
<dbReference type="GO" id="GO:0006298">
    <property type="term" value="P:mismatch repair"/>
    <property type="evidence" value="ECO:0007669"/>
    <property type="project" value="InterPro"/>
</dbReference>
<dbReference type="InterPro" id="IPR014721">
    <property type="entry name" value="Ribsml_uS5_D2-typ_fold_subgr"/>
</dbReference>
<comment type="caution">
    <text evidence="6">The sequence shown here is derived from an EMBL/GenBank/DDBJ whole genome shotgun (WGS) entry which is preliminary data.</text>
</comment>
<dbReference type="InterPro" id="IPR042121">
    <property type="entry name" value="MutL_C_regsub"/>
</dbReference>
<proteinExistence type="inferred from homology"/>
<dbReference type="PANTHER" id="PTHR10073">
    <property type="entry name" value="DNA MISMATCH REPAIR PROTEIN MLH, PMS, MUTL"/>
    <property type="match status" value="1"/>
</dbReference>
<name>A0A8H6YGZ0_9AGAR</name>
<dbReference type="SUPFAM" id="SSF118116">
    <property type="entry name" value="DNA mismatch repair protein MutL"/>
    <property type="match status" value="1"/>
</dbReference>
<dbReference type="Gene3D" id="3.30.1370.100">
    <property type="entry name" value="MutL, C-terminal domain, regulatory subdomain"/>
    <property type="match status" value="1"/>
</dbReference>